<gene>
    <name evidence="2" type="ORF">NDU88_007895</name>
</gene>
<organism evidence="2 3">
    <name type="scientific">Pleurodeles waltl</name>
    <name type="common">Iberian ribbed newt</name>
    <dbReference type="NCBI Taxonomy" id="8319"/>
    <lineage>
        <taxon>Eukaryota</taxon>
        <taxon>Metazoa</taxon>
        <taxon>Chordata</taxon>
        <taxon>Craniata</taxon>
        <taxon>Vertebrata</taxon>
        <taxon>Euteleostomi</taxon>
        <taxon>Amphibia</taxon>
        <taxon>Batrachia</taxon>
        <taxon>Caudata</taxon>
        <taxon>Salamandroidea</taxon>
        <taxon>Salamandridae</taxon>
        <taxon>Pleurodelinae</taxon>
        <taxon>Pleurodeles</taxon>
    </lineage>
</organism>
<protein>
    <submittedName>
        <fullName evidence="2">Uncharacterized protein</fullName>
    </submittedName>
</protein>
<proteinExistence type="predicted"/>
<dbReference type="Proteomes" id="UP001066276">
    <property type="component" value="Chromosome 3_2"/>
</dbReference>
<name>A0AAV7U2W1_PLEWA</name>
<feature type="region of interest" description="Disordered" evidence="1">
    <location>
        <begin position="1"/>
        <end position="58"/>
    </location>
</feature>
<keyword evidence="3" id="KW-1185">Reference proteome</keyword>
<evidence type="ECO:0000256" key="1">
    <source>
        <dbReference type="SAM" id="MobiDB-lite"/>
    </source>
</evidence>
<evidence type="ECO:0000313" key="3">
    <source>
        <dbReference type="Proteomes" id="UP001066276"/>
    </source>
</evidence>
<dbReference type="EMBL" id="JANPWB010000006">
    <property type="protein sequence ID" value="KAJ1182714.1"/>
    <property type="molecule type" value="Genomic_DNA"/>
</dbReference>
<accession>A0AAV7U2W1</accession>
<sequence>MSDRSHDWQKNPKNRSAQKTQMQDHPDYGLAPRFPRMRNRTTRKAAAGLAQVGKSKRDEADLDEYYYDDLL</sequence>
<dbReference type="AlphaFoldDB" id="A0AAV7U2W1"/>
<feature type="compositionally biased region" description="Basic and acidic residues" evidence="1">
    <location>
        <begin position="1"/>
        <end position="10"/>
    </location>
</feature>
<evidence type="ECO:0000313" key="2">
    <source>
        <dbReference type="EMBL" id="KAJ1182714.1"/>
    </source>
</evidence>
<reference evidence="2" key="1">
    <citation type="journal article" date="2022" name="bioRxiv">
        <title>Sequencing and chromosome-scale assembly of the giantPleurodeles waltlgenome.</title>
        <authorList>
            <person name="Brown T."/>
            <person name="Elewa A."/>
            <person name="Iarovenko S."/>
            <person name="Subramanian E."/>
            <person name="Araus A.J."/>
            <person name="Petzold A."/>
            <person name="Susuki M."/>
            <person name="Suzuki K.-i.T."/>
            <person name="Hayashi T."/>
            <person name="Toyoda A."/>
            <person name="Oliveira C."/>
            <person name="Osipova E."/>
            <person name="Leigh N.D."/>
            <person name="Simon A."/>
            <person name="Yun M.H."/>
        </authorList>
    </citation>
    <scope>NUCLEOTIDE SEQUENCE</scope>
    <source>
        <strain evidence="2">20211129_DDA</strain>
        <tissue evidence="2">Liver</tissue>
    </source>
</reference>
<comment type="caution">
    <text evidence="2">The sequence shown here is derived from an EMBL/GenBank/DDBJ whole genome shotgun (WGS) entry which is preliminary data.</text>
</comment>